<comment type="caution">
    <text evidence="3">The sequence shown here is derived from an EMBL/GenBank/DDBJ whole genome shotgun (WGS) entry which is preliminary data.</text>
</comment>
<reference evidence="3 4" key="1">
    <citation type="submission" date="2020-03" db="EMBL/GenBank/DDBJ databases">
        <title>Genome sequence of strain Massilia sp. TW-1.</title>
        <authorList>
            <person name="Chaudhary D.K."/>
        </authorList>
    </citation>
    <scope>NUCLEOTIDE SEQUENCE [LARGE SCALE GENOMIC DNA]</scope>
    <source>
        <strain evidence="3 4">TW-1</strain>
    </source>
</reference>
<feature type="transmembrane region" description="Helical" evidence="2">
    <location>
        <begin position="172"/>
        <end position="193"/>
    </location>
</feature>
<feature type="region of interest" description="Disordered" evidence="1">
    <location>
        <begin position="301"/>
        <end position="337"/>
    </location>
</feature>
<evidence type="ECO:0000313" key="3">
    <source>
        <dbReference type="EMBL" id="NIA56517.1"/>
    </source>
</evidence>
<keyword evidence="4" id="KW-1185">Reference proteome</keyword>
<feature type="region of interest" description="Disordered" evidence="1">
    <location>
        <begin position="349"/>
        <end position="393"/>
    </location>
</feature>
<name>A0ABX0PH88_9BURK</name>
<sequence length="406" mass="46721">MQAPLLGQLLCPLFLGLMQTLLFRQLLRPRLLGLLQTLLFRQLLYPLLLGVDAPLLCQLLCACLLGLVLTLLLSELPRLLLFRLLHPLLIGEPLGTFLLSPLLPLLLGLALRFLTCPGLRVFGGALLGERRLELRGLFRELPPLLLGCGTQPFLRIGTQSGVVRFTLSDAGMLSFVIQTGAFGMCIFPGRRVVGDGLRYRRRFLHTAGRLRSGIGFHGRERDLERRRLLRFPCDHAGMQAIGHTRRRRLATAFCRLPRWRRGRRRRRRGHDGIDEPEAVMQYIRRRIRLRLRQRHGRRCRRLGYGRDRRRRLGRERKRHRHHGRGRRQPYRDRRTGAGTQAGNAELQRQYEAVQQQGPQHTHREPALGSVHGRYGSCRGGVGHAGRGRQEWRTERCPIDSTAYTRQ</sequence>
<evidence type="ECO:0000256" key="1">
    <source>
        <dbReference type="SAM" id="MobiDB-lite"/>
    </source>
</evidence>
<keyword evidence="2" id="KW-1133">Transmembrane helix</keyword>
<protein>
    <submittedName>
        <fullName evidence="3">Uncharacterized protein</fullName>
    </submittedName>
</protein>
<organism evidence="3 4">
    <name type="scientific">Telluria antibiotica</name>
    <dbReference type="NCBI Taxonomy" id="2717319"/>
    <lineage>
        <taxon>Bacteria</taxon>
        <taxon>Pseudomonadati</taxon>
        <taxon>Pseudomonadota</taxon>
        <taxon>Betaproteobacteria</taxon>
        <taxon>Burkholderiales</taxon>
        <taxon>Oxalobacteraceae</taxon>
        <taxon>Telluria group</taxon>
        <taxon>Telluria</taxon>
    </lineage>
</organism>
<keyword evidence="2" id="KW-0812">Transmembrane</keyword>
<feature type="compositionally biased region" description="Basic residues" evidence="1">
    <location>
        <begin position="301"/>
        <end position="328"/>
    </location>
</feature>
<feature type="transmembrane region" description="Helical" evidence="2">
    <location>
        <begin position="48"/>
        <end position="73"/>
    </location>
</feature>
<evidence type="ECO:0000313" key="4">
    <source>
        <dbReference type="Proteomes" id="UP000716322"/>
    </source>
</evidence>
<evidence type="ECO:0000256" key="2">
    <source>
        <dbReference type="SAM" id="Phobius"/>
    </source>
</evidence>
<dbReference type="Proteomes" id="UP000716322">
    <property type="component" value="Unassembled WGS sequence"/>
</dbReference>
<proteinExistence type="predicted"/>
<accession>A0ABX0PH88</accession>
<feature type="transmembrane region" description="Helical" evidence="2">
    <location>
        <begin position="94"/>
        <end position="114"/>
    </location>
</feature>
<keyword evidence="2" id="KW-0472">Membrane</keyword>
<dbReference type="EMBL" id="JAAQOM010000015">
    <property type="protein sequence ID" value="NIA56517.1"/>
    <property type="molecule type" value="Genomic_DNA"/>
</dbReference>
<dbReference type="RefSeq" id="WP_166862178.1">
    <property type="nucleotide sequence ID" value="NZ_JAAQOM010000015.1"/>
</dbReference>
<gene>
    <name evidence="3" type="ORF">HAV22_23090</name>
</gene>